<gene>
    <name evidence="1" type="ORF">BWQ96_04738</name>
</gene>
<dbReference type="EMBL" id="NBIV01000060">
    <property type="protein sequence ID" value="PXF45440.1"/>
    <property type="molecule type" value="Genomic_DNA"/>
</dbReference>
<reference evidence="1 2" key="1">
    <citation type="journal article" date="2018" name="Mol. Biol. Evol.">
        <title>Analysis of the draft genome of the red seaweed Gracilariopsis chorda provides insights into genome size evolution in Rhodophyta.</title>
        <authorList>
            <person name="Lee J."/>
            <person name="Yang E.C."/>
            <person name="Graf L."/>
            <person name="Yang J.H."/>
            <person name="Qiu H."/>
            <person name="Zel Zion U."/>
            <person name="Chan C.X."/>
            <person name="Stephens T.G."/>
            <person name="Weber A.P.M."/>
            <person name="Boo G.H."/>
            <person name="Boo S.M."/>
            <person name="Kim K.M."/>
            <person name="Shin Y."/>
            <person name="Jung M."/>
            <person name="Lee S.J."/>
            <person name="Yim H.S."/>
            <person name="Lee J.H."/>
            <person name="Bhattacharya D."/>
            <person name="Yoon H.S."/>
        </authorList>
    </citation>
    <scope>NUCLEOTIDE SEQUENCE [LARGE SCALE GENOMIC DNA]</scope>
    <source>
        <strain evidence="1 2">SKKU-2015</strain>
        <tissue evidence="1">Whole body</tissue>
    </source>
</reference>
<name>A0A2V3IWC9_9FLOR</name>
<dbReference type="OrthoDB" id="1092174at2759"/>
<dbReference type="Proteomes" id="UP000247409">
    <property type="component" value="Unassembled WGS sequence"/>
</dbReference>
<dbReference type="PANTHER" id="PTHR47150">
    <property type="entry name" value="OS12G0169200 PROTEIN"/>
    <property type="match status" value="1"/>
</dbReference>
<dbReference type="AlphaFoldDB" id="A0A2V3IWC9"/>
<evidence type="ECO:0000313" key="2">
    <source>
        <dbReference type="Proteomes" id="UP000247409"/>
    </source>
</evidence>
<dbReference type="PANTHER" id="PTHR47150:SF5">
    <property type="entry name" value="OS07G0546750 PROTEIN"/>
    <property type="match status" value="1"/>
</dbReference>
<dbReference type="Pfam" id="PF04827">
    <property type="entry name" value="Plant_tran"/>
    <property type="match status" value="1"/>
</dbReference>
<comment type="caution">
    <text evidence="1">The sequence shown here is derived from an EMBL/GenBank/DDBJ whole genome shotgun (WGS) entry which is preliminary data.</text>
</comment>
<evidence type="ECO:0000313" key="1">
    <source>
        <dbReference type="EMBL" id="PXF45440.1"/>
    </source>
</evidence>
<keyword evidence="2" id="KW-1185">Reference proteome</keyword>
<dbReference type="STRING" id="448386.A0A2V3IWC9"/>
<dbReference type="InterPro" id="IPR006912">
    <property type="entry name" value="Harbinger_derived_prot"/>
</dbReference>
<proteinExistence type="predicted"/>
<sequence length="181" mass="20454">MSRRVFSRIFAAVVNESDYIRKGLRSDAVGKMAILPLLEVVCALRQLSYGITANLSDNLFDVAESTAALCLEVFCQAVVRCYQDQYFRVPTAGDLERLEREFAAVGFLGCIECFDCAEWTWNHFSKALQGIMIRKNGVPTVRMEAIWSLDLGIWAFRYGLPRVMNDLNILVVSNYLHSIIA</sequence>
<accession>A0A2V3IWC9</accession>
<protein>
    <submittedName>
        <fullName evidence="1">Uncharacterized protein</fullName>
    </submittedName>
</protein>
<organism evidence="1 2">
    <name type="scientific">Gracilariopsis chorda</name>
    <dbReference type="NCBI Taxonomy" id="448386"/>
    <lineage>
        <taxon>Eukaryota</taxon>
        <taxon>Rhodophyta</taxon>
        <taxon>Florideophyceae</taxon>
        <taxon>Rhodymeniophycidae</taxon>
        <taxon>Gracilariales</taxon>
        <taxon>Gracilariaceae</taxon>
        <taxon>Gracilariopsis</taxon>
    </lineage>
</organism>